<accession>A0ABR3A8Q6</accession>
<feature type="region of interest" description="Disordered" evidence="1">
    <location>
        <begin position="144"/>
        <end position="190"/>
    </location>
</feature>
<comment type="caution">
    <text evidence="2">The sequence shown here is derived from an EMBL/GenBank/DDBJ whole genome shotgun (WGS) entry which is preliminary data.</text>
</comment>
<feature type="region of interest" description="Disordered" evidence="1">
    <location>
        <begin position="892"/>
        <end position="925"/>
    </location>
</feature>
<feature type="compositionally biased region" description="Acidic residues" evidence="1">
    <location>
        <begin position="701"/>
        <end position="712"/>
    </location>
</feature>
<feature type="compositionally biased region" description="Basic residues" evidence="1">
    <location>
        <begin position="501"/>
        <end position="517"/>
    </location>
</feature>
<gene>
    <name evidence="2" type="ORF">AAF712_003399</name>
</gene>
<reference evidence="2 3" key="1">
    <citation type="submission" date="2024-05" db="EMBL/GenBank/DDBJ databases">
        <title>A draft genome resource for the thread blight pathogen Marasmius tenuissimus strain MS-2.</title>
        <authorList>
            <person name="Yulfo-Soto G.E."/>
            <person name="Baruah I.K."/>
            <person name="Amoako-Attah I."/>
            <person name="Bukari Y."/>
            <person name="Meinhardt L.W."/>
            <person name="Bailey B.A."/>
            <person name="Cohen S.P."/>
        </authorList>
    </citation>
    <scope>NUCLEOTIDE SEQUENCE [LARGE SCALE GENOMIC DNA]</scope>
    <source>
        <strain evidence="2 3">MS-2</strain>
    </source>
</reference>
<feature type="region of interest" description="Disordered" evidence="1">
    <location>
        <begin position="969"/>
        <end position="1028"/>
    </location>
</feature>
<feature type="region of interest" description="Disordered" evidence="1">
    <location>
        <begin position="676"/>
        <end position="712"/>
    </location>
</feature>
<evidence type="ECO:0000313" key="2">
    <source>
        <dbReference type="EMBL" id="KAL0069378.1"/>
    </source>
</evidence>
<sequence length="1028" mass="109707">MSSSLSTSPDPSTSATPTTPTTLLGGHVFVSGDGDRDSSEFLPEDCDALDLDADGDAVLLQENATGKKKKKKKKPKKSAGVKAREESERMKEREREKDRPPVLCISRNKHWKYISSYHGPWLQLPLELLESLLVLNLDPATLSPPTPTITSSEGSPVPAISNTPYYTNNNNNNSGNGNGNGNGNYNNVKRDRERDRDRGFHTLNLSSNPDIGTFTNPNGYGYNHYPYPGFPTSSSSLVSGPPSPTQPELGIGIGKPTPPPIDPGVFQNVASIRRLIDEAAELSVRASSGMSAAELRASGMGPGGSGGGGLFSGGGGATASATSTAQALGFNPTPNGHANGRNVAMSAMRIHRLRALAVQKLAEAYKADEIASSVMVMQGGSVFDDLAERVLRFDPNDVDAKYVHFFHEKIPSRQLAESTTTQTLDELILAQPQRLEFYRTRGIVHCFKDEYVQATKDFTYALKEARAVRKVKMRGVHGEAVGSGGMGREKDTDGGGGGGGKGKKGKKGGGNGRRGKKQPQGQGQAAGAGDEDSSEAPSTTAPSPEPMVGPTPHPTTLPYPSSPSPIEPQLLFLRGAAYLSHAVHIIESTALELEGVTRKPTVDGAELRLSYLEEGRYGGVEVGGDGPLGASGGEKARVYRETFVGVVGKKGTGIRDKVETLLRKSIRDHERFLSHFDSLESGPPPIGVDDFRPPSTSTEGGEGEENESESEQYDWVKECRHIALLNQTEYAFYLSESIRPGSHQPVSPPASSSASLSSPFGARVPVPTFTTYHPLLVESHFSILLCMLLLGDFAGILSRFARTAALVDGLEGYPVFLPPRSMAQAEFIEVLERLAGGWTVGRVKGLAEMEREREIREMEMEREGKGKRIEYEPEPEPVAKIEEYQPYEASASASSSSACTSVATTPRSSTPDGATTSTSTSAGSACASASAPAADANANANGSWVPPRSDATEALECVRILLAPVIARQREQAEKARREREAVRAQKDKAKNGNGGSNPKRGGGGEGRNGFGQWNERSGTTHEETCAD</sequence>
<feature type="region of interest" description="Disordered" evidence="1">
    <location>
        <begin position="478"/>
        <end position="562"/>
    </location>
</feature>
<evidence type="ECO:0000256" key="1">
    <source>
        <dbReference type="SAM" id="MobiDB-lite"/>
    </source>
</evidence>
<feature type="compositionally biased region" description="Basic and acidic residues" evidence="1">
    <location>
        <begin position="1019"/>
        <end position="1028"/>
    </location>
</feature>
<dbReference type="EMBL" id="JBBXMP010000012">
    <property type="protein sequence ID" value="KAL0069378.1"/>
    <property type="molecule type" value="Genomic_DNA"/>
</dbReference>
<feature type="compositionally biased region" description="Basic and acidic residues" evidence="1">
    <location>
        <begin position="969"/>
        <end position="991"/>
    </location>
</feature>
<keyword evidence="3" id="KW-1185">Reference proteome</keyword>
<feature type="compositionally biased region" description="Pro residues" evidence="1">
    <location>
        <begin position="543"/>
        <end position="562"/>
    </location>
</feature>
<feature type="compositionally biased region" description="Low complexity" evidence="1">
    <location>
        <begin position="1"/>
        <end position="24"/>
    </location>
</feature>
<feature type="compositionally biased region" description="Gly residues" evidence="1">
    <location>
        <begin position="993"/>
        <end position="1010"/>
    </location>
</feature>
<feature type="region of interest" description="Disordered" evidence="1">
    <location>
        <begin position="1"/>
        <end position="43"/>
    </location>
</feature>
<feature type="compositionally biased region" description="Basic residues" evidence="1">
    <location>
        <begin position="66"/>
        <end position="79"/>
    </location>
</feature>
<feature type="compositionally biased region" description="Low complexity" evidence="1">
    <location>
        <begin position="518"/>
        <end position="528"/>
    </location>
</feature>
<protein>
    <submittedName>
        <fullName evidence="2">Uncharacterized protein</fullName>
    </submittedName>
</protein>
<feature type="compositionally biased region" description="Basic and acidic residues" evidence="1">
    <location>
        <begin position="82"/>
        <end position="99"/>
    </location>
</feature>
<feature type="region of interest" description="Disordered" evidence="1">
    <location>
        <begin position="859"/>
        <end position="878"/>
    </location>
</feature>
<organism evidence="2 3">
    <name type="scientific">Marasmius tenuissimus</name>
    <dbReference type="NCBI Taxonomy" id="585030"/>
    <lineage>
        <taxon>Eukaryota</taxon>
        <taxon>Fungi</taxon>
        <taxon>Dikarya</taxon>
        <taxon>Basidiomycota</taxon>
        <taxon>Agaricomycotina</taxon>
        <taxon>Agaricomycetes</taxon>
        <taxon>Agaricomycetidae</taxon>
        <taxon>Agaricales</taxon>
        <taxon>Marasmiineae</taxon>
        <taxon>Marasmiaceae</taxon>
        <taxon>Marasmius</taxon>
    </lineage>
</organism>
<dbReference type="Proteomes" id="UP001437256">
    <property type="component" value="Unassembled WGS sequence"/>
</dbReference>
<proteinExistence type="predicted"/>
<name>A0ABR3A8Q6_9AGAR</name>
<feature type="region of interest" description="Disordered" evidence="1">
    <location>
        <begin position="61"/>
        <end position="99"/>
    </location>
</feature>
<evidence type="ECO:0000313" key="3">
    <source>
        <dbReference type="Proteomes" id="UP001437256"/>
    </source>
</evidence>